<name>A0AC35GT67_9BILA</name>
<dbReference type="WBParaSite" id="PS1159_v2.g850.t1">
    <property type="protein sequence ID" value="PS1159_v2.g850.t1"/>
    <property type="gene ID" value="PS1159_v2.g850"/>
</dbReference>
<evidence type="ECO:0000313" key="1">
    <source>
        <dbReference type="Proteomes" id="UP000887580"/>
    </source>
</evidence>
<reference evidence="2" key="1">
    <citation type="submission" date="2022-11" db="UniProtKB">
        <authorList>
            <consortium name="WormBaseParasite"/>
        </authorList>
    </citation>
    <scope>IDENTIFICATION</scope>
</reference>
<organism evidence="1 2">
    <name type="scientific">Panagrolaimus sp. PS1159</name>
    <dbReference type="NCBI Taxonomy" id="55785"/>
    <lineage>
        <taxon>Eukaryota</taxon>
        <taxon>Metazoa</taxon>
        <taxon>Ecdysozoa</taxon>
        <taxon>Nematoda</taxon>
        <taxon>Chromadorea</taxon>
        <taxon>Rhabditida</taxon>
        <taxon>Tylenchina</taxon>
        <taxon>Panagrolaimomorpha</taxon>
        <taxon>Panagrolaimoidea</taxon>
        <taxon>Panagrolaimidae</taxon>
        <taxon>Panagrolaimus</taxon>
    </lineage>
</organism>
<dbReference type="Proteomes" id="UP000887580">
    <property type="component" value="Unplaced"/>
</dbReference>
<protein>
    <submittedName>
        <fullName evidence="2">Uncharacterized protein</fullName>
    </submittedName>
</protein>
<proteinExistence type="predicted"/>
<evidence type="ECO:0000313" key="2">
    <source>
        <dbReference type="WBParaSite" id="PS1159_v2.g850.t1"/>
    </source>
</evidence>
<accession>A0AC35GT67</accession>
<sequence>MLKCLSFFGLAAYLSYIFRPSDLCFNLRHSALLEAKIKSDEFVLEPEKTFIVKEKYCIKIDMFQHQLCSELNLTTVPDDLCLEQSREVTAMISQLFLAIFIDLIHIIILWHGIHLLTPTQLAVPVVQVSMLGSVCIILTGDWLRWSNKWINSYYIPSAVPEHPYEFWLLWFGFILIFMKMLEFIVLYRAFKRNRNGRPKIIPSDS</sequence>